<sequence>MDDQHSKPSLPVPVKNTKPQAWFTNERLNLLLALCAIVISAASFYATYLQASAAERQVKAATWPWLEVISGNFNEQEKAPEIALKITNSGSGPAIIKYVKYFYNDQSYVDIYALIKDCCFDVYAYEKQLLKLQSESPEINFFEQFGWLFTSESQNRLLAAGASISLLSFKKTSFNDTQWQTVDKQRFKISTSICYCSLLEQCYISDGRGTVSEVEHCALND</sequence>
<keyword evidence="1" id="KW-1133">Transmembrane helix</keyword>
<keyword evidence="1" id="KW-0812">Transmembrane</keyword>
<evidence type="ECO:0000313" key="2">
    <source>
        <dbReference type="EMBL" id="HEA16234.1"/>
    </source>
</evidence>
<comment type="caution">
    <text evidence="2">The sequence shown here is derived from an EMBL/GenBank/DDBJ whole genome shotgun (WGS) entry which is preliminary data.</text>
</comment>
<proteinExistence type="predicted"/>
<accession>A0A7V1CXY7</accession>
<protein>
    <submittedName>
        <fullName evidence="2">Uncharacterized protein</fullName>
    </submittedName>
</protein>
<dbReference type="Proteomes" id="UP000886188">
    <property type="component" value="Unassembled WGS sequence"/>
</dbReference>
<reference evidence="2" key="1">
    <citation type="journal article" date="2020" name="mSystems">
        <title>Genome- and Community-Level Interaction Insights into Carbon Utilization and Element Cycling Functions of Hydrothermarchaeota in Hydrothermal Sediment.</title>
        <authorList>
            <person name="Zhou Z."/>
            <person name="Liu Y."/>
            <person name="Xu W."/>
            <person name="Pan J."/>
            <person name="Luo Z.H."/>
            <person name="Li M."/>
        </authorList>
    </citation>
    <scope>NUCLEOTIDE SEQUENCE [LARGE SCALE GENOMIC DNA]</scope>
    <source>
        <strain evidence="2">HyVt-346</strain>
    </source>
</reference>
<feature type="transmembrane region" description="Helical" evidence="1">
    <location>
        <begin position="28"/>
        <end position="49"/>
    </location>
</feature>
<dbReference type="RefSeq" id="WP_304181193.1">
    <property type="nucleotide sequence ID" value="NZ_DRGM01000079.1"/>
</dbReference>
<evidence type="ECO:0000256" key="1">
    <source>
        <dbReference type="SAM" id="Phobius"/>
    </source>
</evidence>
<dbReference type="EMBL" id="DRGM01000079">
    <property type="protein sequence ID" value="HEA16234.1"/>
    <property type="molecule type" value="Genomic_DNA"/>
</dbReference>
<name>A0A7V1CXY7_9GAMM</name>
<keyword evidence="1" id="KW-0472">Membrane</keyword>
<dbReference type="AlphaFoldDB" id="A0A7V1CXY7"/>
<organism evidence="2">
    <name type="scientific">Pseudoalteromonas prydzensis</name>
    <dbReference type="NCBI Taxonomy" id="182141"/>
    <lineage>
        <taxon>Bacteria</taxon>
        <taxon>Pseudomonadati</taxon>
        <taxon>Pseudomonadota</taxon>
        <taxon>Gammaproteobacteria</taxon>
        <taxon>Alteromonadales</taxon>
        <taxon>Pseudoalteromonadaceae</taxon>
        <taxon>Pseudoalteromonas</taxon>
    </lineage>
</organism>
<gene>
    <name evidence="2" type="ORF">ENH88_07270</name>
</gene>